<keyword evidence="2" id="KW-1185">Reference proteome</keyword>
<comment type="caution">
    <text evidence="1">The sequence shown here is derived from an EMBL/GenBank/DDBJ whole genome shotgun (WGS) entry which is preliminary data.</text>
</comment>
<dbReference type="PANTHER" id="PTHR34676:SF17">
    <property type="entry name" value="OS06G0684500 PROTEIN"/>
    <property type="match status" value="1"/>
</dbReference>
<accession>A0A3L6PRN6</accession>
<dbReference type="EMBL" id="PQIB02000016">
    <property type="protein sequence ID" value="RLM61342.1"/>
    <property type="molecule type" value="Genomic_DNA"/>
</dbReference>
<gene>
    <name evidence="1" type="ORF">C2845_PM14G03410</name>
</gene>
<protein>
    <submittedName>
        <fullName evidence="1">Uncharacterized protein</fullName>
    </submittedName>
</protein>
<dbReference type="Proteomes" id="UP000275267">
    <property type="component" value="Unassembled WGS sequence"/>
</dbReference>
<proteinExistence type="predicted"/>
<sequence>MKMNLYGLHSSISEVVVADVTPPTNGVPSAEQAQDYFREAQAVRVITSSLCAQEFNRVRNVEIAKKIWDILREAHEGTDEVREGKMDLMQGELEHFVMHDEETVQPGSAVSNLILNFV</sequence>
<dbReference type="AlphaFoldDB" id="A0A3L6PRN6"/>
<dbReference type="OrthoDB" id="785014at2759"/>
<reference evidence="2" key="1">
    <citation type="journal article" date="2019" name="Nat. Commun.">
        <title>The genome of broomcorn millet.</title>
        <authorList>
            <person name="Zou C."/>
            <person name="Miki D."/>
            <person name="Li D."/>
            <person name="Tang Q."/>
            <person name="Xiao L."/>
            <person name="Rajput S."/>
            <person name="Deng P."/>
            <person name="Jia W."/>
            <person name="Huang R."/>
            <person name="Zhang M."/>
            <person name="Sun Y."/>
            <person name="Hu J."/>
            <person name="Fu X."/>
            <person name="Schnable P.S."/>
            <person name="Li F."/>
            <person name="Zhang H."/>
            <person name="Feng B."/>
            <person name="Zhu X."/>
            <person name="Liu R."/>
            <person name="Schnable J.C."/>
            <person name="Zhu J.-K."/>
            <person name="Zhang H."/>
        </authorList>
    </citation>
    <scope>NUCLEOTIDE SEQUENCE [LARGE SCALE GENOMIC DNA]</scope>
</reference>
<dbReference type="PANTHER" id="PTHR34676">
    <property type="entry name" value="DUF4219 DOMAIN-CONTAINING PROTEIN-RELATED"/>
    <property type="match status" value="1"/>
</dbReference>
<evidence type="ECO:0000313" key="1">
    <source>
        <dbReference type="EMBL" id="RLM61342.1"/>
    </source>
</evidence>
<dbReference type="STRING" id="4540.A0A3L6PRN6"/>
<evidence type="ECO:0000313" key="2">
    <source>
        <dbReference type="Proteomes" id="UP000275267"/>
    </source>
</evidence>
<organism evidence="1 2">
    <name type="scientific">Panicum miliaceum</name>
    <name type="common">Proso millet</name>
    <name type="synonym">Broomcorn millet</name>
    <dbReference type="NCBI Taxonomy" id="4540"/>
    <lineage>
        <taxon>Eukaryota</taxon>
        <taxon>Viridiplantae</taxon>
        <taxon>Streptophyta</taxon>
        <taxon>Embryophyta</taxon>
        <taxon>Tracheophyta</taxon>
        <taxon>Spermatophyta</taxon>
        <taxon>Magnoliopsida</taxon>
        <taxon>Liliopsida</taxon>
        <taxon>Poales</taxon>
        <taxon>Poaceae</taxon>
        <taxon>PACMAD clade</taxon>
        <taxon>Panicoideae</taxon>
        <taxon>Panicodae</taxon>
        <taxon>Paniceae</taxon>
        <taxon>Panicinae</taxon>
        <taxon>Panicum</taxon>
        <taxon>Panicum sect. Panicum</taxon>
    </lineage>
</organism>
<name>A0A3L6PRN6_PANMI</name>
<dbReference type="Pfam" id="PF14223">
    <property type="entry name" value="Retrotran_gag_2"/>
    <property type="match status" value="1"/>
</dbReference>